<evidence type="ECO:0000313" key="3">
    <source>
        <dbReference type="Proteomes" id="UP000694888"/>
    </source>
</evidence>
<feature type="signal peptide" evidence="1">
    <location>
        <begin position="1"/>
        <end position="23"/>
    </location>
</feature>
<name>A0ABM0JJI1_APLCA</name>
<dbReference type="Pfam" id="PF00147">
    <property type="entry name" value="Fibrinogen_C"/>
    <property type="match status" value="1"/>
</dbReference>
<reference evidence="4" key="1">
    <citation type="submission" date="2025-08" db="UniProtKB">
        <authorList>
            <consortium name="RefSeq"/>
        </authorList>
    </citation>
    <scope>IDENTIFICATION</scope>
</reference>
<dbReference type="PANTHER" id="PTHR19143:SF458">
    <property type="entry name" value="FIBRINOGEN C-TERMINAL DOMAIN-CONTAINING PROTEIN-RELATED"/>
    <property type="match status" value="1"/>
</dbReference>
<accession>A0ABM0JJI1</accession>
<evidence type="ECO:0000313" key="4">
    <source>
        <dbReference type="RefSeq" id="XP_005095103.1"/>
    </source>
</evidence>
<evidence type="ECO:0000256" key="1">
    <source>
        <dbReference type="SAM" id="SignalP"/>
    </source>
</evidence>
<feature type="domain" description="Fibrinogen C-terminal" evidence="2">
    <location>
        <begin position="273"/>
        <end position="478"/>
    </location>
</feature>
<organism evidence="3 4">
    <name type="scientific">Aplysia californica</name>
    <name type="common">California sea hare</name>
    <dbReference type="NCBI Taxonomy" id="6500"/>
    <lineage>
        <taxon>Eukaryota</taxon>
        <taxon>Metazoa</taxon>
        <taxon>Spiralia</taxon>
        <taxon>Lophotrochozoa</taxon>
        <taxon>Mollusca</taxon>
        <taxon>Gastropoda</taxon>
        <taxon>Heterobranchia</taxon>
        <taxon>Euthyneura</taxon>
        <taxon>Tectipleura</taxon>
        <taxon>Aplysiida</taxon>
        <taxon>Aplysioidea</taxon>
        <taxon>Aplysiidae</taxon>
        <taxon>Aplysia</taxon>
    </lineage>
</organism>
<dbReference type="GeneID" id="101863334"/>
<gene>
    <name evidence="4" type="primary">LOC101863334</name>
</gene>
<proteinExistence type="predicted"/>
<dbReference type="Gene3D" id="3.90.215.10">
    <property type="entry name" value="Gamma Fibrinogen, chain A, domain 1"/>
    <property type="match status" value="1"/>
</dbReference>
<keyword evidence="3" id="KW-1185">Reference proteome</keyword>
<dbReference type="Proteomes" id="UP000694888">
    <property type="component" value="Unplaced"/>
</dbReference>
<dbReference type="SMART" id="SM00186">
    <property type="entry name" value="FBG"/>
    <property type="match status" value="1"/>
</dbReference>
<keyword evidence="1" id="KW-0732">Signal</keyword>
<dbReference type="SUPFAM" id="SSF56496">
    <property type="entry name" value="Fibrinogen C-terminal domain-like"/>
    <property type="match status" value="1"/>
</dbReference>
<dbReference type="PROSITE" id="PS51406">
    <property type="entry name" value="FIBRINOGEN_C_2"/>
    <property type="match status" value="1"/>
</dbReference>
<protein>
    <submittedName>
        <fullName evidence="4">Fibrinogen C domain-containing protein 1-A</fullName>
    </submittedName>
</protein>
<dbReference type="InterPro" id="IPR050373">
    <property type="entry name" value="Fibrinogen_C-term_domain"/>
</dbReference>
<dbReference type="InterPro" id="IPR014716">
    <property type="entry name" value="Fibrinogen_a/b/g_C_1"/>
</dbReference>
<dbReference type="CDD" id="cd00087">
    <property type="entry name" value="FReD"/>
    <property type="match status" value="1"/>
</dbReference>
<dbReference type="RefSeq" id="XP_005095103.1">
    <property type="nucleotide sequence ID" value="XM_005095046.3"/>
</dbReference>
<dbReference type="InterPro" id="IPR036056">
    <property type="entry name" value="Fibrinogen-like_C"/>
</dbReference>
<evidence type="ECO:0000259" key="2">
    <source>
        <dbReference type="PROSITE" id="PS51406"/>
    </source>
</evidence>
<sequence length="479" mass="53938">MDATWTFITKLILAAALVMSSKAWRLNVTSSEIDIGKTAQVSLNCFNQYQQQDISDLLMMRIQKKQLTGWSSVAELRHGDVDVRLTASDVTATGNIVSGANSFMRLTWPLATNDTIGLYRCDVTFLNSHGSVGWQKGLPTSISRKSDVTVQILSEMVDETKRQCTQQKQDIQAYVAVAIAENKKHCLKEKQDVFQNMTVILKALETLGHTVEANKRECPHQMLSQKRQILETVTAVLESNQKEVLQQSQRLLANASATMGEVQASWEQRLSDVEDKLRPQSCADAKGLGPRPVVRLSSGQRVVCDTVTDQGGWIVIQRRASANVDFFRGWEDYKKGFGDLHDNFWLGLEKIHQLTSQGRHELRFDLRFQGKNYYASYDNFSLSGETDNYRIQISGFSGNVRDNMAKHNGQQFSTKDRDNDVWDKNCASVFHGAWWYKNCHSVNLNGLWASTENAKGLGWQSVTGGSVSFSEMKIRPFAK</sequence>
<dbReference type="InterPro" id="IPR002181">
    <property type="entry name" value="Fibrinogen_a/b/g_C_dom"/>
</dbReference>
<feature type="chain" id="PRO_5047082006" evidence="1">
    <location>
        <begin position="24"/>
        <end position="479"/>
    </location>
</feature>
<dbReference type="PANTHER" id="PTHR19143">
    <property type="entry name" value="FIBRINOGEN/TENASCIN/ANGIOPOEITIN"/>
    <property type="match status" value="1"/>
</dbReference>